<name>A0A9K3K562_9STRA</name>
<organism evidence="8 10">
    <name type="scientific">Nitzschia inconspicua</name>
    <dbReference type="NCBI Taxonomy" id="303405"/>
    <lineage>
        <taxon>Eukaryota</taxon>
        <taxon>Sar</taxon>
        <taxon>Stramenopiles</taxon>
        <taxon>Ochrophyta</taxon>
        <taxon>Bacillariophyta</taxon>
        <taxon>Bacillariophyceae</taxon>
        <taxon>Bacillariophycidae</taxon>
        <taxon>Bacillariales</taxon>
        <taxon>Bacillariaceae</taxon>
        <taxon>Nitzschia</taxon>
    </lineage>
</organism>
<dbReference type="InterPro" id="IPR050186">
    <property type="entry name" value="TPT_transporter"/>
</dbReference>
<feature type="domain" description="Sugar phosphate transporter" evidence="7">
    <location>
        <begin position="299"/>
        <end position="438"/>
    </location>
</feature>
<evidence type="ECO:0000313" key="9">
    <source>
        <dbReference type="EMBL" id="KAG7367475.1"/>
    </source>
</evidence>
<feature type="transmembrane region" description="Helical" evidence="6">
    <location>
        <begin position="331"/>
        <end position="349"/>
    </location>
</feature>
<evidence type="ECO:0000256" key="4">
    <source>
        <dbReference type="ARBA" id="ARBA00023136"/>
    </source>
</evidence>
<evidence type="ECO:0000256" key="6">
    <source>
        <dbReference type="SAM" id="Phobius"/>
    </source>
</evidence>
<dbReference type="OrthoDB" id="6418713at2759"/>
<feature type="transmembrane region" description="Helical" evidence="6">
    <location>
        <begin position="369"/>
        <end position="393"/>
    </location>
</feature>
<proteinExistence type="predicted"/>
<comment type="caution">
    <text evidence="8">The sequence shown here is derived from an EMBL/GenBank/DDBJ whole genome shotgun (WGS) entry which is preliminary data.</text>
</comment>
<reference evidence="8" key="2">
    <citation type="submission" date="2021-04" db="EMBL/GenBank/DDBJ databases">
        <authorList>
            <person name="Podell S."/>
        </authorList>
    </citation>
    <scope>NUCLEOTIDE SEQUENCE</scope>
    <source>
        <strain evidence="8">Hildebrandi</strain>
    </source>
</reference>
<accession>A0A9K3K562</accession>
<protein>
    <submittedName>
        <fullName evidence="8">Triose-phosphate transporter family protein</fullName>
    </submittedName>
</protein>
<evidence type="ECO:0000313" key="10">
    <source>
        <dbReference type="Proteomes" id="UP000693970"/>
    </source>
</evidence>
<comment type="subcellular location">
    <subcellularLocation>
        <location evidence="1">Membrane</location>
        <topology evidence="1">Multi-pass membrane protein</topology>
    </subcellularLocation>
</comment>
<evidence type="ECO:0000256" key="5">
    <source>
        <dbReference type="SAM" id="MobiDB-lite"/>
    </source>
</evidence>
<dbReference type="PANTHER" id="PTHR11132">
    <property type="entry name" value="SOLUTE CARRIER FAMILY 35"/>
    <property type="match status" value="1"/>
</dbReference>
<evidence type="ECO:0000256" key="1">
    <source>
        <dbReference type="ARBA" id="ARBA00004141"/>
    </source>
</evidence>
<evidence type="ECO:0000256" key="3">
    <source>
        <dbReference type="ARBA" id="ARBA00022989"/>
    </source>
</evidence>
<feature type="transmembrane region" description="Helical" evidence="6">
    <location>
        <begin position="405"/>
        <end position="423"/>
    </location>
</feature>
<feature type="compositionally biased region" description="Polar residues" evidence="5">
    <location>
        <begin position="23"/>
        <end position="34"/>
    </location>
</feature>
<feature type="region of interest" description="Disordered" evidence="5">
    <location>
        <begin position="1"/>
        <end position="34"/>
    </location>
</feature>
<evidence type="ECO:0000259" key="7">
    <source>
        <dbReference type="Pfam" id="PF03151"/>
    </source>
</evidence>
<dbReference type="Pfam" id="PF03151">
    <property type="entry name" value="TPT"/>
    <property type="match status" value="1"/>
</dbReference>
<feature type="compositionally biased region" description="Polar residues" evidence="5">
    <location>
        <begin position="1"/>
        <end position="10"/>
    </location>
</feature>
<keyword evidence="2 6" id="KW-0812">Transmembrane</keyword>
<keyword evidence="4 6" id="KW-0472">Membrane</keyword>
<evidence type="ECO:0000256" key="2">
    <source>
        <dbReference type="ARBA" id="ARBA00022692"/>
    </source>
</evidence>
<feature type="compositionally biased region" description="Polar residues" evidence="5">
    <location>
        <begin position="166"/>
        <end position="180"/>
    </location>
</feature>
<dbReference type="GO" id="GO:0016020">
    <property type="term" value="C:membrane"/>
    <property type="evidence" value="ECO:0007669"/>
    <property type="project" value="UniProtKB-SubCell"/>
</dbReference>
<feature type="transmembrane region" description="Helical" evidence="6">
    <location>
        <begin position="288"/>
        <end position="310"/>
    </location>
</feature>
<dbReference type="Proteomes" id="UP000693970">
    <property type="component" value="Unassembled WGS sequence"/>
</dbReference>
<keyword evidence="10" id="KW-1185">Reference proteome</keyword>
<dbReference type="EMBL" id="JAGRRH010000088">
    <property type="protein sequence ID" value="KAG7337309.1"/>
    <property type="molecule type" value="Genomic_DNA"/>
</dbReference>
<sequence length="468" mass="51754">MDMISSKQILPTTPTTNPQHTTVASTIGTPNASSNHRQDFEIDWIRRSNSNSHLDNEKIMAQCWTIIGDVPLDLVGVVVVWYFIGVASICTTKILADQGVPPLVLTFQQLFLGSILLRIHLGTTGELQPVPKAVKDKVRSFFARTRRKETTKLSVENDQNDEENPETTITSPSKTNNKDATMIQSNDDALFIHFGLMGIFDGLDFLSTAIGFTMANASFVETVKSSQPITTTAVALIFGIDTLQRTEAAAMAVIVAGVFCSTLGNAHTQNDNFEEHRLSSSSSDSNMTMAQSVQTAMIGIAANLMFALRVNAQKKFRAHPEGQKMSDANMLMWMQRMGSLALVIPILIWELPGVIQRTQNTPFWDELVPFWILVLINAFCFILYTLTNTFVLSRVSVGQHTGLNALRRMFVIVFTAIAFGVPITPMKALGILLCFSGFSAFSYYRNQQGTTIGTKKDNNMDEVEEMDP</sequence>
<reference evidence="8" key="1">
    <citation type="journal article" date="2021" name="Sci. Rep.">
        <title>Diploid genomic architecture of Nitzschia inconspicua, an elite biomass production diatom.</title>
        <authorList>
            <person name="Oliver A."/>
            <person name="Podell S."/>
            <person name="Pinowska A."/>
            <person name="Traller J.C."/>
            <person name="Smith S.R."/>
            <person name="McClure R."/>
            <person name="Beliaev A."/>
            <person name="Bohutskyi P."/>
            <person name="Hill E.A."/>
            <person name="Rabines A."/>
            <person name="Zheng H."/>
            <person name="Allen L.Z."/>
            <person name="Kuo A."/>
            <person name="Grigoriev I.V."/>
            <person name="Allen A.E."/>
            <person name="Hazlebeck D."/>
            <person name="Allen E.E."/>
        </authorList>
    </citation>
    <scope>NUCLEOTIDE SEQUENCE</scope>
    <source>
        <strain evidence="8">Hildebrandi</strain>
    </source>
</reference>
<keyword evidence="3 6" id="KW-1133">Transmembrane helix</keyword>
<dbReference type="InterPro" id="IPR004853">
    <property type="entry name" value="Sugar_P_trans_dom"/>
</dbReference>
<feature type="region of interest" description="Disordered" evidence="5">
    <location>
        <begin position="150"/>
        <end position="180"/>
    </location>
</feature>
<feature type="compositionally biased region" description="Low complexity" evidence="5">
    <location>
        <begin position="11"/>
        <end position="22"/>
    </location>
</feature>
<gene>
    <name evidence="8" type="ORF">IV203_004900</name>
    <name evidence="9" type="ORF">IV203_030146</name>
</gene>
<dbReference type="EMBL" id="JAGRRH010000007">
    <property type="protein sequence ID" value="KAG7367475.1"/>
    <property type="molecule type" value="Genomic_DNA"/>
</dbReference>
<evidence type="ECO:0000313" key="8">
    <source>
        <dbReference type="EMBL" id="KAG7337309.1"/>
    </source>
</evidence>
<dbReference type="AlphaFoldDB" id="A0A9K3K562"/>